<dbReference type="Proteomes" id="UP001501752">
    <property type="component" value="Unassembled WGS sequence"/>
</dbReference>
<reference evidence="2" key="1">
    <citation type="journal article" date="2019" name="Int. J. Syst. Evol. Microbiol.">
        <title>The Global Catalogue of Microorganisms (GCM) 10K type strain sequencing project: providing services to taxonomists for standard genome sequencing and annotation.</title>
        <authorList>
            <consortium name="The Broad Institute Genomics Platform"/>
            <consortium name="The Broad Institute Genome Sequencing Center for Infectious Disease"/>
            <person name="Wu L."/>
            <person name="Ma J."/>
        </authorList>
    </citation>
    <scope>NUCLEOTIDE SEQUENCE [LARGE SCALE GENOMIC DNA]</scope>
    <source>
        <strain evidence="2">JCM 13006</strain>
    </source>
</reference>
<evidence type="ECO:0000313" key="2">
    <source>
        <dbReference type="Proteomes" id="UP001501752"/>
    </source>
</evidence>
<proteinExistence type="predicted"/>
<dbReference type="EMBL" id="BAABIS010000001">
    <property type="protein sequence ID" value="GAA4876355.1"/>
    <property type="molecule type" value="Genomic_DNA"/>
</dbReference>
<comment type="caution">
    <text evidence="1">The sequence shown here is derived from an EMBL/GenBank/DDBJ whole genome shotgun (WGS) entry which is preliminary data.</text>
</comment>
<accession>A0ABP9EGT0</accession>
<name>A0ABP9EGT0_9ACTN</name>
<sequence length="75" mass="8051">MPRTTCEFCRRTVAALPHGVAQWRASRHDAPDVPRESTGALVSCIGSLRPVEPAALDLQLPLPGQEQQAAGTTLF</sequence>
<gene>
    <name evidence="1" type="ORF">GCM10023235_64980</name>
</gene>
<evidence type="ECO:0000313" key="1">
    <source>
        <dbReference type="EMBL" id="GAA4876355.1"/>
    </source>
</evidence>
<protein>
    <submittedName>
        <fullName evidence="1">Uncharacterized protein</fullName>
    </submittedName>
</protein>
<keyword evidence="2" id="KW-1185">Reference proteome</keyword>
<organism evidence="1 2">
    <name type="scientific">Kitasatospora terrestris</name>
    <dbReference type="NCBI Taxonomy" id="258051"/>
    <lineage>
        <taxon>Bacteria</taxon>
        <taxon>Bacillati</taxon>
        <taxon>Actinomycetota</taxon>
        <taxon>Actinomycetes</taxon>
        <taxon>Kitasatosporales</taxon>
        <taxon>Streptomycetaceae</taxon>
        <taxon>Kitasatospora</taxon>
    </lineage>
</organism>